<evidence type="ECO:0000259" key="2">
    <source>
        <dbReference type="Pfam" id="PF24254"/>
    </source>
</evidence>
<keyword evidence="4" id="KW-1185">Reference proteome</keyword>
<name>A0ABT8KJB4_9MICO</name>
<evidence type="ECO:0000313" key="4">
    <source>
        <dbReference type="Proteomes" id="UP001174208"/>
    </source>
</evidence>
<reference evidence="3" key="1">
    <citation type="submission" date="2023-06" db="EMBL/GenBank/DDBJ databases">
        <title>MT1 and MT2 Draft Genomes of Novel Species.</title>
        <authorList>
            <person name="Venkateswaran K."/>
        </authorList>
    </citation>
    <scope>NUCLEOTIDE SEQUENCE</scope>
    <source>
        <strain evidence="3">F6_8S_P_1B</strain>
    </source>
</reference>
<sequence length="93" mass="10529">MTDTAAPKPLPAPPEDPHEPGTYRVLHDGDTCDHASCPAIAYVRVHMYRDGDKDELAGTLHWCAHHWHEVRERIWTMALDGKCGIIDETEWIA</sequence>
<dbReference type="Proteomes" id="UP001174208">
    <property type="component" value="Unassembled WGS sequence"/>
</dbReference>
<evidence type="ECO:0000313" key="3">
    <source>
        <dbReference type="EMBL" id="MDN4616424.1"/>
    </source>
</evidence>
<feature type="region of interest" description="Disordered" evidence="1">
    <location>
        <begin position="1"/>
        <end position="25"/>
    </location>
</feature>
<feature type="compositionally biased region" description="Basic and acidic residues" evidence="1">
    <location>
        <begin position="15"/>
        <end position="25"/>
    </location>
</feature>
<dbReference type="RefSeq" id="WP_301209603.1">
    <property type="nucleotide sequence ID" value="NZ_JAROCF010000002.1"/>
</dbReference>
<gene>
    <name evidence="3" type="ORF">P5G50_18405</name>
</gene>
<accession>A0ABT8KJB4</accession>
<comment type="caution">
    <text evidence="3">The sequence shown here is derived from an EMBL/GenBank/DDBJ whole genome shotgun (WGS) entry which is preliminary data.</text>
</comment>
<protein>
    <recommendedName>
        <fullName evidence="2">DUF7455 domain-containing protein</fullName>
    </recommendedName>
</protein>
<dbReference type="EMBL" id="JAROCF010000002">
    <property type="protein sequence ID" value="MDN4616424.1"/>
    <property type="molecule type" value="Genomic_DNA"/>
</dbReference>
<dbReference type="InterPro" id="IPR055878">
    <property type="entry name" value="DUF7455"/>
</dbReference>
<organism evidence="3 4">
    <name type="scientific">Leifsonia williamsii</name>
    <dbReference type="NCBI Taxonomy" id="3035919"/>
    <lineage>
        <taxon>Bacteria</taxon>
        <taxon>Bacillati</taxon>
        <taxon>Actinomycetota</taxon>
        <taxon>Actinomycetes</taxon>
        <taxon>Micrococcales</taxon>
        <taxon>Microbacteriaceae</taxon>
        <taxon>Leifsonia</taxon>
    </lineage>
</organism>
<feature type="domain" description="DUF7455" evidence="2">
    <location>
        <begin position="30"/>
        <end position="78"/>
    </location>
</feature>
<dbReference type="Pfam" id="PF24254">
    <property type="entry name" value="DUF7455"/>
    <property type="match status" value="1"/>
</dbReference>
<evidence type="ECO:0000256" key="1">
    <source>
        <dbReference type="SAM" id="MobiDB-lite"/>
    </source>
</evidence>
<proteinExistence type="predicted"/>